<dbReference type="EMBL" id="FTNO01000001">
    <property type="protein sequence ID" value="SIR19460.1"/>
    <property type="molecule type" value="Genomic_DNA"/>
</dbReference>
<keyword evidence="2" id="KW-1185">Reference proteome</keyword>
<name>A0A1N6YY38_9EURY</name>
<reference evidence="2" key="1">
    <citation type="submission" date="2017-01" db="EMBL/GenBank/DDBJ databases">
        <authorList>
            <person name="Varghese N."/>
            <person name="Submissions S."/>
        </authorList>
    </citation>
    <scope>NUCLEOTIDE SEQUENCE [LARGE SCALE GENOMIC DNA]</scope>
    <source>
        <strain evidence="2">CGMCC 1.7737</strain>
    </source>
</reference>
<accession>A0A1N6YY38</accession>
<sequence>MLPGYEFELCLTHDVDRPYKGIQAPYYALSDRNPRHLKGLLPGVNPWWQFEEIMELEDSLGVRSAFYFLQEESIFNKSPDEWLTPRYWIEHLGRYDLFDTDILDVLHELDDGGWEIGLHGSYDSYDDPDALREQKTALEAALGHTVRGGRQHHLNRGESTWNHHREIGLKYDATLGSSSECGFQHGYEVKRPFDDDFLVFPLTMMDIAVADPGTKFETAWDTCEQLLDEAAENDAVMTILWHPRMFADEFPGHRRLYRKLIEGALERGAWVGPPGDLCDRLSPLTTKPTGTANLHGP</sequence>
<proteinExistence type="predicted"/>
<gene>
    <name evidence="1" type="ORF">SAMN05421858_1773</name>
</gene>
<dbReference type="InterPro" id="IPR011330">
    <property type="entry name" value="Glyco_hydro/deAcase_b/a-brl"/>
</dbReference>
<organism evidence="1 2">
    <name type="scientific">Haladaptatus litoreus</name>
    <dbReference type="NCBI Taxonomy" id="553468"/>
    <lineage>
        <taxon>Archaea</taxon>
        <taxon>Methanobacteriati</taxon>
        <taxon>Methanobacteriota</taxon>
        <taxon>Stenosarchaea group</taxon>
        <taxon>Halobacteria</taxon>
        <taxon>Halobacteriales</taxon>
        <taxon>Haladaptataceae</taxon>
        <taxon>Haladaptatus</taxon>
    </lineage>
</organism>
<dbReference type="RefSeq" id="WP_076429727.1">
    <property type="nucleotide sequence ID" value="NZ_FTNO01000001.1"/>
</dbReference>
<dbReference type="GO" id="GO:0005975">
    <property type="term" value="P:carbohydrate metabolic process"/>
    <property type="evidence" value="ECO:0007669"/>
    <property type="project" value="InterPro"/>
</dbReference>
<dbReference type="OrthoDB" id="371704at2157"/>
<evidence type="ECO:0008006" key="3">
    <source>
        <dbReference type="Google" id="ProtNLM"/>
    </source>
</evidence>
<dbReference type="Gene3D" id="3.20.20.370">
    <property type="entry name" value="Glycoside hydrolase/deacetylase"/>
    <property type="match status" value="1"/>
</dbReference>
<evidence type="ECO:0000313" key="1">
    <source>
        <dbReference type="EMBL" id="SIR19460.1"/>
    </source>
</evidence>
<evidence type="ECO:0000313" key="2">
    <source>
        <dbReference type="Proteomes" id="UP000186914"/>
    </source>
</evidence>
<dbReference type="SUPFAM" id="SSF88713">
    <property type="entry name" value="Glycoside hydrolase/deacetylase"/>
    <property type="match status" value="1"/>
</dbReference>
<dbReference type="AlphaFoldDB" id="A0A1N6YY38"/>
<protein>
    <recommendedName>
        <fullName evidence="3">Polysaccharide deacetylase</fullName>
    </recommendedName>
</protein>
<dbReference type="CDD" id="cd10931">
    <property type="entry name" value="CE4_u7"/>
    <property type="match status" value="1"/>
</dbReference>
<dbReference type="Proteomes" id="UP000186914">
    <property type="component" value="Unassembled WGS sequence"/>
</dbReference>